<organism evidence="1 2">
    <name type="scientific">Solanum tuberosum</name>
    <name type="common">Potato</name>
    <dbReference type="NCBI Taxonomy" id="4113"/>
    <lineage>
        <taxon>Eukaryota</taxon>
        <taxon>Viridiplantae</taxon>
        <taxon>Streptophyta</taxon>
        <taxon>Embryophyta</taxon>
        <taxon>Tracheophyta</taxon>
        <taxon>Spermatophyta</taxon>
        <taxon>Magnoliopsida</taxon>
        <taxon>eudicotyledons</taxon>
        <taxon>Gunneridae</taxon>
        <taxon>Pentapetalae</taxon>
        <taxon>asterids</taxon>
        <taxon>lamiids</taxon>
        <taxon>Solanales</taxon>
        <taxon>Solanaceae</taxon>
        <taxon>Solanoideae</taxon>
        <taxon>Solaneae</taxon>
        <taxon>Solanum</taxon>
    </lineage>
</organism>
<sequence length="129" mass="14348">MKKIGLIWTKSSRECMFALPYTSSITRASLLDVIVEGQDLEKFSVFYRFARFHGRGQSSGAESSSTDASAHSHKPFLQRYVTAFPMPQNLPDRPLATSMPGFSLVTPASGKEWSHIKPGFEIYMNAKGV</sequence>
<dbReference type="EMBL" id="JAIVGD010000013">
    <property type="protein sequence ID" value="KAH0762728.1"/>
    <property type="molecule type" value="Genomic_DNA"/>
</dbReference>
<dbReference type="Proteomes" id="UP000826656">
    <property type="component" value="Unassembled WGS sequence"/>
</dbReference>
<dbReference type="PANTHER" id="PTHR31267:SF2">
    <property type="entry name" value="EXPRESSED PROTEIN"/>
    <property type="match status" value="1"/>
</dbReference>
<comment type="caution">
    <text evidence="1">The sequence shown here is derived from an EMBL/GenBank/DDBJ whole genome shotgun (WGS) entry which is preliminary data.</text>
</comment>
<keyword evidence="2" id="KW-1185">Reference proteome</keyword>
<protein>
    <submittedName>
        <fullName evidence="1">Uncharacterized protein</fullName>
    </submittedName>
</protein>
<evidence type="ECO:0000313" key="1">
    <source>
        <dbReference type="EMBL" id="KAH0762728.1"/>
    </source>
</evidence>
<dbReference type="PANTHER" id="PTHR31267">
    <property type="entry name" value="DENTIN SIALOPHOSPHOPROTEIN-LIKE PROTEIN"/>
    <property type="match status" value="1"/>
</dbReference>
<name>A0ABQ7VHC5_SOLTU</name>
<evidence type="ECO:0000313" key="2">
    <source>
        <dbReference type="Proteomes" id="UP000826656"/>
    </source>
</evidence>
<gene>
    <name evidence="1" type="ORF">KY290_018801</name>
</gene>
<proteinExistence type="predicted"/>
<accession>A0ABQ7VHC5</accession>
<reference evidence="1 2" key="1">
    <citation type="journal article" date="2021" name="bioRxiv">
        <title>Chromosome-scale and haplotype-resolved genome assembly of a tetraploid potato cultivar.</title>
        <authorList>
            <person name="Sun H."/>
            <person name="Jiao W.-B."/>
            <person name="Krause K."/>
            <person name="Campoy J.A."/>
            <person name="Goel M."/>
            <person name="Folz-Donahue K."/>
            <person name="Kukat C."/>
            <person name="Huettel B."/>
            <person name="Schneeberger K."/>
        </authorList>
    </citation>
    <scope>NUCLEOTIDE SEQUENCE [LARGE SCALE GENOMIC DNA]</scope>
    <source>
        <strain evidence="1">SolTubOtavaFocal</strain>
        <tissue evidence="1">Leaves</tissue>
    </source>
</reference>